<evidence type="ECO:0000313" key="4">
    <source>
        <dbReference type="Proteomes" id="UP001251528"/>
    </source>
</evidence>
<dbReference type="GO" id="GO:0043386">
    <property type="term" value="P:mycotoxin biosynthetic process"/>
    <property type="evidence" value="ECO:0007669"/>
    <property type="project" value="InterPro"/>
</dbReference>
<organism evidence="3 4">
    <name type="scientific">Conoideocrella luteorostrata</name>
    <dbReference type="NCBI Taxonomy" id="1105319"/>
    <lineage>
        <taxon>Eukaryota</taxon>
        <taxon>Fungi</taxon>
        <taxon>Dikarya</taxon>
        <taxon>Ascomycota</taxon>
        <taxon>Pezizomycotina</taxon>
        <taxon>Sordariomycetes</taxon>
        <taxon>Hypocreomycetidae</taxon>
        <taxon>Hypocreales</taxon>
        <taxon>Clavicipitaceae</taxon>
        <taxon>Conoideocrella</taxon>
    </lineage>
</organism>
<evidence type="ECO:0000313" key="3">
    <source>
        <dbReference type="EMBL" id="KAK2603569.1"/>
    </source>
</evidence>
<evidence type="ECO:0000256" key="2">
    <source>
        <dbReference type="SAM" id="Phobius"/>
    </source>
</evidence>
<comment type="similarity">
    <text evidence="1">Belongs to the ustYa family.</text>
</comment>
<dbReference type="Proteomes" id="UP001251528">
    <property type="component" value="Unassembled WGS sequence"/>
</dbReference>
<dbReference type="PANTHER" id="PTHR33365:SF6">
    <property type="entry name" value="OXIDASE USTYA"/>
    <property type="match status" value="1"/>
</dbReference>
<comment type="caution">
    <text evidence="3">The sequence shown here is derived from an EMBL/GenBank/DDBJ whole genome shotgun (WGS) entry which is preliminary data.</text>
</comment>
<feature type="transmembrane region" description="Helical" evidence="2">
    <location>
        <begin position="44"/>
        <end position="64"/>
    </location>
</feature>
<keyword evidence="2" id="KW-1133">Transmembrane helix</keyword>
<accession>A0AAJ0CRQ1</accession>
<name>A0AAJ0CRQ1_9HYPO</name>
<sequence>MSSQKYEQLKSTSSSDALTDVASGYHDELSHAGTALSAKRAWRLVHLLLAMLSVSIATNVIMVTKLHIATVVSREGAPSVAGLEWDTSTTMFEETRSLEDPIWDAPETQWKSGYLALNHDFAQSKGVKKAQNWPWDHNKGIYIVKAFHSMHCVYLLRLSIQQYRNNEEQLWGEGHINHCLGTLRDDVKCQADDTIQYTGGKIVEGNKTKYLAPGVGDTRVCRDWSKLYKYALANSACYYHPETYYIPMLDRYKFCPDGSKPWLGKETRNVQV</sequence>
<reference evidence="3" key="1">
    <citation type="submission" date="2023-06" db="EMBL/GenBank/DDBJ databases">
        <title>Conoideocrella luteorostrata (Hypocreales: Clavicipitaceae), a potential biocontrol fungus for elongate hemlock scale in United States Christmas tree production areas.</title>
        <authorList>
            <person name="Barrett H."/>
            <person name="Lovett B."/>
            <person name="Macias A.M."/>
            <person name="Stajich J.E."/>
            <person name="Kasson M.T."/>
        </authorList>
    </citation>
    <scope>NUCLEOTIDE SEQUENCE</scope>
    <source>
        <strain evidence="3">ARSEF 14590</strain>
    </source>
</reference>
<dbReference type="EMBL" id="JASWJB010000061">
    <property type="protein sequence ID" value="KAK2603569.1"/>
    <property type="molecule type" value="Genomic_DNA"/>
</dbReference>
<keyword evidence="4" id="KW-1185">Reference proteome</keyword>
<evidence type="ECO:0000256" key="1">
    <source>
        <dbReference type="ARBA" id="ARBA00035112"/>
    </source>
</evidence>
<proteinExistence type="inferred from homology"/>
<dbReference type="PANTHER" id="PTHR33365">
    <property type="entry name" value="YALI0B05434P"/>
    <property type="match status" value="1"/>
</dbReference>
<dbReference type="InterPro" id="IPR021765">
    <property type="entry name" value="UstYa-like"/>
</dbReference>
<keyword evidence="2" id="KW-0812">Transmembrane</keyword>
<dbReference type="Pfam" id="PF11807">
    <property type="entry name" value="UstYa"/>
    <property type="match status" value="1"/>
</dbReference>
<dbReference type="AlphaFoldDB" id="A0AAJ0CRQ1"/>
<protein>
    <submittedName>
        <fullName evidence="3">Uncharacterized protein</fullName>
    </submittedName>
</protein>
<gene>
    <name evidence="3" type="ORF">QQS21_004249</name>
</gene>
<keyword evidence="2" id="KW-0472">Membrane</keyword>